<dbReference type="GO" id="GO:0000156">
    <property type="term" value="F:phosphorelay response regulator activity"/>
    <property type="evidence" value="ECO:0007669"/>
    <property type="project" value="InterPro"/>
</dbReference>
<evidence type="ECO:0000256" key="7">
    <source>
        <dbReference type="ARBA" id="ARBA00023012"/>
    </source>
</evidence>
<comment type="caution">
    <text evidence="17">The sequence shown here is derived from an EMBL/GenBank/DDBJ whole genome shotgun (WGS) entry which is preliminary data.</text>
</comment>
<dbReference type="InterPro" id="IPR039420">
    <property type="entry name" value="WalR-like"/>
</dbReference>
<keyword evidence="6" id="KW-0592">Phosphate transport</keyword>
<reference evidence="17 18" key="1">
    <citation type="journal article" date="2014" name="Int. J. Syst. Evol. Microbiol.">
        <title>Sneathiella chungangensis sp. nov., isolated from a marine sand, and emended description of the genus Sneathiella.</title>
        <authorList>
            <person name="Siamphan C."/>
            <person name="Kim H."/>
            <person name="Lee J.S."/>
            <person name="Kim W."/>
        </authorList>
    </citation>
    <scope>NUCLEOTIDE SEQUENCE [LARGE SCALE GENOMIC DNA]</scope>
    <source>
        <strain evidence="17 18">KCTC 32476</strain>
    </source>
</reference>
<dbReference type="InterPro" id="IPR001789">
    <property type="entry name" value="Sig_transdc_resp-reg_receiver"/>
</dbReference>
<dbReference type="GO" id="GO:0005829">
    <property type="term" value="C:cytosol"/>
    <property type="evidence" value="ECO:0007669"/>
    <property type="project" value="TreeGrafter"/>
</dbReference>
<comment type="subcellular location">
    <subcellularLocation>
        <location evidence="1">Cytoplasm</location>
    </subcellularLocation>
</comment>
<dbReference type="InterPro" id="IPR036388">
    <property type="entry name" value="WH-like_DNA-bd_sf"/>
</dbReference>
<evidence type="ECO:0000256" key="11">
    <source>
        <dbReference type="ARBA" id="ARBA00023163"/>
    </source>
</evidence>
<keyword evidence="7" id="KW-0902">Two-component regulatory system</keyword>
<dbReference type="EMBL" id="WTVA01000003">
    <property type="protein sequence ID" value="MZR22370.1"/>
    <property type="molecule type" value="Genomic_DNA"/>
</dbReference>
<dbReference type="GO" id="GO:0032993">
    <property type="term" value="C:protein-DNA complex"/>
    <property type="evidence" value="ECO:0007669"/>
    <property type="project" value="TreeGrafter"/>
</dbReference>
<dbReference type="Gene3D" id="1.10.10.10">
    <property type="entry name" value="Winged helix-like DNA-binding domain superfamily/Winged helix DNA-binding domain"/>
    <property type="match status" value="1"/>
</dbReference>
<dbReference type="GO" id="GO:0000976">
    <property type="term" value="F:transcription cis-regulatory region binding"/>
    <property type="evidence" value="ECO:0007669"/>
    <property type="project" value="TreeGrafter"/>
</dbReference>
<feature type="domain" description="Response regulatory" evidence="15">
    <location>
        <begin position="6"/>
        <end position="122"/>
    </location>
</feature>
<proteinExistence type="predicted"/>
<dbReference type="OrthoDB" id="9802426at2"/>
<dbReference type="Proteomes" id="UP000445696">
    <property type="component" value="Unassembled WGS sequence"/>
</dbReference>
<evidence type="ECO:0000256" key="4">
    <source>
        <dbReference type="ARBA" id="ARBA00022490"/>
    </source>
</evidence>
<keyword evidence="11" id="KW-0804">Transcription</keyword>
<dbReference type="NCBIfam" id="TIGR02154">
    <property type="entry name" value="PhoB"/>
    <property type="match status" value="1"/>
</dbReference>
<dbReference type="Gene3D" id="3.40.50.2300">
    <property type="match status" value="1"/>
</dbReference>
<evidence type="ECO:0000313" key="17">
    <source>
        <dbReference type="EMBL" id="MZR22370.1"/>
    </source>
</evidence>
<keyword evidence="4" id="KW-0963">Cytoplasm</keyword>
<dbReference type="SMART" id="SM00448">
    <property type="entry name" value="REC"/>
    <property type="match status" value="1"/>
</dbReference>
<evidence type="ECO:0000256" key="2">
    <source>
        <dbReference type="ARBA" id="ARBA00013332"/>
    </source>
</evidence>
<keyword evidence="18" id="KW-1185">Reference proteome</keyword>
<feature type="modified residue" description="4-aspartylphosphate" evidence="13">
    <location>
        <position position="55"/>
    </location>
</feature>
<keyword evidence="9 14" id="KW-0238">DNA-binding</keyword>
<dbReference type="GO" id="GO:0006355">
    <property type="term" value="P:regulation of DNA-templated transcription"/>
    <property type="evidence" value="ECO:0007669"/>
    <property type="project" value="InterPro"/>
</dbReference>
<evidence type="ECO:0000313" key="18">
    <source>
        <dbReference type="Proteomes" id="UP000445696"/>
    </source>
</evidence>
<dbReference type="InterPro" id="IPR016032">
    <property type="entry name" value="Sig_transdc_resp-reg_C-effctor"/>
</dbReference>
<evidence type="ECO:0000259" key="15">
    <source>
        <dbReference type="PROSITE" id="PS50110"/>
    </source>
</evidence>
<evidence type="ECO:0000256" key="13">
    <source>
        <dbReference type="PROSITE-ProRule" id="PRU00169"/>
    </source>
</evidence>
<organism evidence="17 18">
    <name type="scientific">Sneathiella chungangensis</name>
    <dbReference type="NCBI Taxonomy" id="1418234"/>
    <lineage>
        <taxon>Bacteria</taxon>
        <taxon>Pseudomonadati</taxon>
        <taxon>Pseudomonadota</taxon>
        <taxon>Alphaproteobacteria</taxon>
        <taxon>Sneathiellales</taxon>
        <taxon>Sneathiellaceae</taxon>
        <taxon>Sneathiella</taxon>
    </lineage>
</organism>
<keyword evidence="3" id="KW-0813">Transport</keyword>
<dbReference type="PROSITE" id="PS50110">
    <property type="entry name" value="RESPONSE_REGULATORY"/>
    <property type="match status" value="1"/>
</dbReference>
<evidence type="ECO:0000256" key="14">
    <source>
        <dbReference type="PROSITE-ProRule" id="PRU01091"/>
    </source>
</evidence>
<evidence type="ECO:0000259" key="16">
    <source>
        <dbReference type="PROSITE" id="PS51755"/>
    </source>
</evidence>
<dbReference type="FunFam" id="3.40.50.2300:FF:000001">
    <property type="entry name" value="DNA-binding response regulator PhoB"/>
    <property type="match status" value="1"/>
</dbReference>
<dbReference type="Pfam" id="PF00486">
    <property type="entry name" value="Trans_reg_C"/>
    <property type="match status" value="1"/>
</dbReference>
<evidence type="ECO:0000256" key="1">
    <source>
        <dbReference type="ARBA" id="ARBA00004496"/>
    </source>
</evidence>
<evidence type="ECO:0000256" key="12">
    <source>
        <dbReference type="ARBA" id="ARBA00024735"/>
    </source>
</evidence>
<keyword evidence="8" id="KW-0805">Transcription regulation</keyword>
<keyword evidence="10" id="KW-0010">Activator</keyword>
<dbReference type="InterPro" id="IPR011006">
    <property type="entry name" value="CheY-like_superfamily"/>
</dbReference>
<evidence type="ECO:0000256" key="5">
    <source>
        <dbReference type="ARBA" id="ARBA00022553"/>
    </source>
</evidence>
<name>A0A845MFZ1_9PROT</name>
<dbReference type="InterPro" id="IPR001867">
    <property type="entry name" value="OmpR/PhoB-type_DNA-bd"/>
</dbReference>
<keyword evidence="5 13" id="KW-0597">Phosphoprotein</keyword>
<feature type="domain" description="OmpR/PhoB-type" evidence="16">
    <location>
        <begin position="131"/>
        <end position="229"/>
    </location>
</feature>
<sequence>MSEDMKILIVEDEPAMVELLRYNLESEGFDVASAHDGDEALLAIEEEAPDMLLLDWMLPKVSGIEICRRLRRDQKHGNLPVIMITARGEEADRVRGLDVGADDYVAKPFSPAELMARIRAVLRRRNPEAGSEKLTVADVIIDLVAYKVSRGGRDLRLGPTEFKLLRYFMERAGRVLTREQLLDGVWGQNVYVEDRTVDVHIRRLRKALNEAGEPDLIRTVRAVGYCFEKA</sequence>
<evidence type="ECO:0000256" key="9">
    <source>
        <dbReference type="ARBA" id="ARBA00023125"/>
    </source>
</evidence>
<evidence type="ECO:0000256" key="8">
    <source>
        <dbReference type="ARBA" id="ARBA00023015"/>
    </source>
</evidence>
<dbReference type="SMART" id="SM00862">
    <property type="entry name" value="Trans_reg_C"/>
    <property type="match status" value="1"/>
</dbReference>
<dbReference type="PANTHER" id="PTHR48111:SF40">
    <property type="entry name" value="PHOSPHATE REGULON TRANSCRIPTIONAL REGULATORY PROTEIN PHOB"/>
    <property type="match status" value="1"/>
</dbReference>
<evidence type="ECO:0000256" key="6">
    <source>
        <dbReference type="ARBA" id="ARBA00022592"/>
    </source>
</evidence>
<protein>
    <recommendedName>
        <fullName evidence="2">Phosphate regulon transcriptional regulatory protein PhoB</fullName>
    </recommendedName>
</protein>
<dbReference type="InterPro" id="IPR011879">
    <property type="entry name" value="Sig_transdc_resp-reg_PhoB"/>
</dbReference>
<dbReference type="SUPFAM" id="SSF52172">
    <property type="entry name" value="CheY-like"/>
    <property type="match status" value="1"/>
</dbReference>
<dbReference type="Gene3D" id="6.10.250.690">
    <property type="match status" value="1"/>
</dbReference>
<dbReference type="PANTHER" id="PTHR48111">
    <property type="entry name" value="REGULATOR OF RPOS"/>
    <property type="match status" value="1"/>
</dbReference>
<dbReference type="PROSITE" id="PS51755">
    <property type="entry name" value="OMPR_PHOB"/>
    <property type="match status" value="1"/>
</dbReference>
<comment type="function">
    <text evidence="12">This protein is a positive regulator for the phosphate regulon. Transcription of this operon is positively regulated by PhoB and PhoR when phosphate is limited.</text>
</comment>
<gene>
    <name evidence="17" type="primary">phoB</name>
    <name evidence="17" type="ORF">GQF03_08505</name>
</gene>
<dbReference type="AlphaFoldDB" id="A0A845MFZ1"/>
<dbReference type="SUPFAM" id="SSF46894">
    <property type="entry name" value="C-terminal effector domain of the bipartite response regulators"/>
    <property type="match status" value="1"/>
</dbReference>
<dbReference type="Pfam" id="PF00072">
    <property type="entry name" value="Response_reg"/>
    <property type="match status" value="1"/>
</dbReference>
<evidence type="ECO:0000256" key="10">
    <source>
        <dbReference type="ARBA" id="ARBA00023159"/>
    </source>
</evidence>
<accession>A0A845MFZ1</accession>
<dbReference type="CDD" id="cd00383">
    <property type="entry name" value="trans_reg_C"/>
    <property type="match status" value="1"/>
</dbReference>
<evidence type="ECO:0000256" key="3">
    <source>
        <dbReference type="ARBA" id="ARBA00022448"/>
    </source>
</evidence>
<feature type="DNA-binding region" description="OmpR/PhoB-type" evidence="14">
    <location>
        <begin position="131"/>
        <end position="229"/>
    </location>
</feature>
<dbReference type="GO" id="GO:0006817">
    <property type="term" value="P:phosphate ion transport"/>
    <property type="evidence" value="ECO:0007669"/>
    <property type="project" value="UniProtKB-KW"/>
</dbReference>